<evidence type="ECO:0000313" key="1">
    <source>
        <dbReference type="EMBL" id="PYH86786.1"/>
    </source>
</evidence>
<dbReference type="EMBL" id="KZ821675">
    <property type="protein sequence ID" value="PYH86786.1"/>
    <property type="molecule type" value="Genomic_DNA"/>
</dbReference>
<dbReference type="VEuPathDB" id="FungiDB:BO82DRAFT_349908"/>
<name>A0A319CMS9_9EURO</name>
<proteinExistence type="predicted"/>
<dbReference type="RefSeq" id="XP_025496986.1">
    <property type="nucleotide sequence ID" value="XM_025634007.1"/>
</dbReference>
<sequence>MHSLRGAVGPQRPIFVSAFFSPSSAVLLCTESDFVQHNKSSESPDHSQPPLLVCWGISLYEGIPSKVGKSS</sequence>
<accession>A0A319CMS9</accession>
<reference evidence="1 2" key="1">
    <citation type="submission" date="2016-12" db="EMBL/GenBank/DDBJ databases">
        <title>The genomes of Aspergillus section Nigri reveals drivers in fungal speciation.</title>
        <authorList>
            <consortium name="DOE Joint Genome Institute"/>
            <person name="Vesth T.C."/>
            <person name="Nybo J."/>
            <person name="Theobald S."/>
            <person name="Brandl J."/>
            <person name="Frisvad J.C."/>
            <person name="Nielsen K.F."/>
            <person name="Lyhne E.K."/>
            <person name="Kogle M.E."/>
            <person name="Kuo A."/>
            <person name="Riley R."/>
            <person name="Clum A."/>
            <person name="Nolan M."/>
            <person name="Lipzen A."/>
            <person name="Salamov A."/>
            <person name="Henrissat B."/>
            <person name="Wiebenga A."/>
            <person name="De Vries R.P."/>
            <person name="Grigoriev I.V."/>
            <person name="Mortensen U.H."/>
            <person name="Andersen M.R."/>
            <person name="Baker S.E."/>
        </authorList>
    </citation>
    <scope>NUCLEOTIDE SEQUENCE [LARGE SCALE GENOMIC DNA]</scope>
    <source>
        <strain evidence="1 2">CBS 121591</strain>
    </source>
</reference>
<dbReference type="Proteomes" id="UP000248340">
    <property type="component" value="Unassembled WGS sequence"/>
</dbReference>
<dbReference type="AlphaFoldDB" id="A0A319CMS9"/>
<dbReference type="GeneID" id="37136748"/>
<protein>
    <submittedName>
        <fullName evidence="1">Uncharacterized protein</fullName>
    </submittedName>
</protein>
<gene>
    <name evidence="1" type="ORF">BO82DRAFT_349908</name>
</gene>
<keyword evidence="2" id="KW-1185">Reference proteome</keyword>
<organism evidence="1 2">
    <name type="scientific">Aspergillus uvarum CBS 121591</name>
    <dbReference type="NCBI Taxonomy" id="1448315"/>
    <lineage>
        <taxon>Eukaryota</taxon>
        <taxon>Fungi</taxon>
        <taxon>Dikarya</taxon>
        <taxon>Ascomycota</taxon>
        <taxon>Pezizomycotina</taxon>
        <taxon>Eurotiomycetes</taxon>
        <taxon>Eurotiomycetidae</taxon>
        <taxon>Eurotiales</taxon>
        <taxon>Aspergillaceae</taxon>
        <taxon>Aspergillus</taxon>
        <taxon>Aspergillus subgen. Circumdati</taxon>
    </lineage>
</organism>
<evidence type="ECO:0000313" key="2">
    <source>
        <dbReference type="Proteomes" id="UP000248340"/>
    </source>
</evidence>